<organism evidence="1">
    <name type="scientific">marine sediment metagenome</name>
    <dbReference type="NCBI Taxonomy" id="412755"/>
    <lineage>
        <taxon>unclassified sequences</taxon>
        <taxon>metagenomes</taxon>
        <taxon>ecological metagenomes</taxon>
    </lineage>
</organism>
<dbReference type="AlphaFoldDB" id="X1TM39"/>
<name>X1TM39_9ZZZZ</name>
<dbReference type="SUPFAM" id="SSF52540">
    <property type="entry name" value="P-loop containing nucleoside triphosphate hydrolases"/>
    <property type="match status" value="1"/>
</dbReference>
<proteinExistence type="predicted"/>
<dbReference type="Gene3D" id="3.40.50.300">
    <property type="entry name" value="P-loop containing nucleotide triphosphate hydrolases"/>
    <property type="match status" value="1"/>
</dbReference>
<reference evidence="1" key="1">
    <citation type="journal article" date="2014" name="Front. Microbiol.">
        <title>High frequency of phylogenetically diverse reductive dehalogenase-homologous genes in deep subseafloor sedimentary metagenomes.</title>
        <authorList>
            <person name="Kawai M."/>
            <person name="Futagami T."/>
            <person name="Toyoda A."/>
            <person name="Takaki Y."/>
            <person name="Nishi S."/>
            <person name="Hori S."/>
            <person name="Arai W."/>
            <person name="Tsubouchi T."/>
            <person name="Morono Y."/>
            <person name="Uchiyama I."/>
            <person name="Ito T."/>
            <person name="Fujiyama A."/>
            <person name="Inagaki F."/>
            <person name="Takami H."/>
        </authorList>
    </citation>
    <scope>NUCLEOTIDE SEQUENCE</scope>
    <source>
        <strain evidence="1">Expedition CK06-06</strain>
    </source>
</reference>
<feature type="non-terminal residue" evidence="1">
    <location>
        <position position="1"/>
    </location>
</feature>
<accession>X1TM39</accession>
<sequence>ETEKAIREEDEKNLYTINAQNYTFDSKKPELGSLRKIISEVKPDVIFLDPLQLFTDSDLTKSDNIKKLRDFLKNTYDCFWMIIHHYIKPAYLSKGTKEVPPIYKLLGSSYLANMCDTFIGLEREGENYSEENKIIHFTLRWERTPIPMHLYRNPKTLLYEPVDSVSLLRGKITARDVIQVLEESFKGVASYKDLSRLCQDHFGVTDSAVAHKLKEAKEAGMVFKETGKRGLWSIKDPEKLI</sequence>
<dbReference type="EMBL" id="BARW01024071">
    <property type="protein sequence ID" value="GAI88625.1"/>
    <property type="molecule type" value="Genomic_DNA"/>
</dbReference>
<evidence type="ECO:0000313" key="1">
    <source>
        <dbReference type="EMBL" id="GAI88625.1"/>
    </source>
</evidence>
<comment type="caution">
    <text evidence="1">The sequence shown here is derived from an EMBL/GenBank/DDBJ whole genome shotgun (WGS) entry which is preliminary data.</text>
</comment>
<dbReference type="InterPro" id="IPR027417">
    <property type="entry name" value="P-loop_NTPase"/>
</dbReference>
<gene>
    <name evidence="1" type="ORF">S12H4_39770</name>
</gene>
<protein>
    <submittedName>
        <fullName evidence="1">Uncharacterized protein</fullName>
    </submittedName>
</protein>